<dbReference type="InterPro" id="IPR023168">
    <property type="entry name" value="GatB_Yqey_C_2"/>
</dbReference>
<organism evidence="1 2">
    <name type="scientific">Vagococcus fluvialis bH819</name>
    <dbReference type="NCBI Taxonomy" id="1255619"/>
    <lineage>
        <taxon>Bacteria</taxon>
        <taxon>Bacillati</taxon>
        <taxon>Bacillota</taxon>
        <taxon>Bacilli</taxon>
        <taxon>Lactobacillales</taxon>
        <taxon>Enterococcaceae</taxon>
        <taxon>Vagococcus</taxon>
    </lineage>
</organism>
<gene>
    <name evidence="1" type="ORF">FM121_06510</name>
</gene>
<sequence length="153" mass="17000">MNGSDIMSLLDTLNDDIKLAMRSRDKETLAILRMIKTAIQNEQISKGDNLSPEEELTLVSREMKQRKESLVEFEKADRQDLVEQAKSGISIVARYLPEQLSDDELKVIITEAIASVGATSMKDFGKVMSTVMPKTKGKADGQKINALVKELIS</sequence>
<dbReference type="PANTHER" id="PTHR28055">
    <property type="entry name" value="ALTERED INHERITANCE OF MITOCHONDRIA PROTEIN 41, MITOCHONDRIAL"/>
    <property type="match status" value="1"/>
</dbReference>
<dbReference type="InterPro" id="IPR042184">
    <property type="entry name" value="YqeY/Aim41_N"/>
</dbReference>
<reference evidence="2" key="1">
    <citation type="submission" date="2017-02" db="EMBL/GenBank/DDBJ databases">
        <authorList>
            <person name="Dridi B."/>
        </authorList>
    </citation>
    <scope>NUCLEOTIDE SEQUENCE [LARGE SCALE GENOMIC DNA]</scope>
    <source>
        <strain evidence="2">bH819</strain>
    </source>
</reference>
<dbReference type="SUPFAM" id="SSF89095">
    <property type="entry name" value="GatB/YqeY motif"/>
    <property type="match status" value="1"/>
</dbReference>
<dbReference type="Pfam" id="PF09424">
    <property type="entry name" value="YqeY"/>
    <property type="match status" value="1"/>
</dbReference>
<accession>A0A1X6WN28</accession>
<dbReference type="InterPro" id="IPR003789">
    <property type="entry name" value="Asn/Gln_tRNA_amidoTrase-B-like"/>
</dbReference>
<dbReference type="EMBL" id="FWFD01000009">
    <property type="protein sequence ID" value="SLM85733.1"/>
    <property type="molecule type" value="Genomic_DNA"/>
</dbReference>
<evidence type="ECO:0000313" key="1">
    <source>
        <dbReference type="EMBL" id="SLM85733.1"/>
    </source>
</evidence>
<dbReference type="Proteomes" id="UP000195918">
    <property type="component" value="Unassembled WGS sequence"/>
</dbReference>
<dbReference type="Gene3D" id="1.10.10.410">
    <property type="match status" value="1"/>
</dbReference>
<keyword evidence="2" id="KW-1185">Reference proteome</keyword>
<name>A0A1X6WN28_9ENTE</name>
<dbReference type="GO" id="GO:0016884">
    <property type="term" value="F:carbon-nitrogen ligase activity, with glutamine as amido-N-donor"/>
    <property type="evidence" value="ECO:0007669"/>
    <property type="project" value="InterPro"/>
</dbReference>
<evidence type="ECO:0000313" key="2">
    <source>
        <dbReference type="Proteomes" id="UP000195918"/>
    </source>
</evidence>
<dbReference type="Gene3D" id="1.10.1510.10">
    <property type="entry name" value="Uncharacterised protein YqeY/AIM41 PF09424, N-terminal domain"/>
    <property type="match status" value="1"/>
</dbReference>
<dbReference type="AlphaFoldDB" id="A0A1X6WN28"/>
<protein>
    <submittedName>
        <fullName evidence="1">Transamidase GatB domain protein</fullName>
    </submittedName>
</protein>
<dbReference type="PANTHER" id="PTHR28055:SF1">
    <property type="entry name" value="ALTERED INHERITANCE OF MITOCHONDRIA PROTEIN 41, MITOCHONDRIAL"/>
    <property type="match status" value="1"/>
</dbReference>
<proteinExistence type="predicted"/>
<dbReference type="InterPro" id="IPR019004">
    <property type="entry name" value="YqeY/Aim41"/>
</dbReference>